<dbReference type="Proteomes" id="UP000297245">
    <property type="component" value="Unassembled WGS sequence"/>
</dbReference>
<evidence type="ECO:0000313" key="3">
    <source>
        <dbReference type="Proteomes" id="UP000297245"/>
    </source>
</evidence>
<proteinExistence type="predicted"/>
<accession>A0A4S8MLU7</accession>
<reference evidence="2 3" key="1">
    <citation type="journal article" date="2019" name="Nat. Ecol. Evol.">
        <title>Megaphylogeny resolves global patterns of mushroom evolution.</title>
        <authorList>
            <person name="Varga T."/>
            <person name="Krizsan K."/>
            <person name="Foldi C."/>
            <person name="Dima B."/>
            <person name="Sanchez-Garcia M."/>
            <person name="Sanchez-Ramirez S."/>
            <person name="Szollosi G.J."/>
            <person name="Szarkandi J.G."/>
            <person name="Papp V."/>
            <person name="Albert L."/>
            <person name="Andreopoulos W."/>
            <person name="Angelini C."/>
            <person name="Antonin V."/>
            <person name="Barry K.W."/>
            <person name="Bougher N.L."/>
            <person name="Buchanan P."/>
            <person name="Buyck B."/>
            <person name="Bense V."/>
            <person name="Catcheside P."/>
            <person name="Chovatia M."/>
            <person name="Cooper J."/>
            <person name="Damon W."/>
            <person name="Desjardin D."/>
            <person name="Finy P."/>
            <person name="Geml J."/>
            <person name="Haridas S."/>
            <person name="Hughes K."/>
            <person name="Justo A."/>
            <person name="Karasinski D."/>
            <person name="Kautmanova I."/>
            <person name="Kiss B."/>
            <person name="Kocsube S."/>
            <person name="Kotiranta H."/>
            <person name="LaButti K.M."/>
            <person name="Lechner B.E."/>
            <person name="Liimatainen K."/>
            <person name="Lipzen A."/>
            <person name="Lukacs Z."/>
            <person name="Mihaltcheva S."/>
            <person name="Morgado L.N."/>
            <person name="Niskanen T."/>
            <person name="Noordeloos M.E."/>
            <person name="Ohm R.A."/>
            <person name="Ortiz-Santana B."/>
            <person name="Ovrebo C."/>
            <person name="Racz N."/>
            <person name="Riley R."/>
            <person name="Savchenko A."/>
            <person name="Shiryaev A."/>
            <person name="Soop K."/>
            <person name="Spirin V."/>
            <person name="Szebenyi C."/>
            <person name="Tomsovsky M."/>
            <person name="Tulloss R.E."/>
            <person name="Uehling J."/>
            <person name="Grigoriev I.V."/>
            <person name="Vagvolgyi C."/>
            <person name="Papp T."/>
            <person name="Martin F.M."/>
            <person name="Miettinen O."/>
            <person name="Hibbett D.S."/>
            <person name="Nagy L.G."/>
        </authorList>
    </citation>
    <scope>NUCLEOTIDE SEQUENCE [LARGE SCALE GENOMIC DNA]</scope>
    <source>
        <strain evidence="2 3">CBS 962.96</strain>
    </source>
</reference>
<dbReference type="OrthoDB" id="3174319at2759"/>
<keyword evidence="1" id="KW-0472">Membrane</keyword>
<sequence length="159" mass="17274">MAAQPVVTAAVALQLVARATIKISVKTWGQLSNRQPKSKKSYHFYMNQGYSTTAYAITESQLQFNSSVSNLNLQIPSQSELYLSIQVLTMAMPILAALYPIFVLVVVAIQNGKPNATDDMTLSQSILFASSVANTQNDISIVESQSRRENGSVDGAEEV</sequence>
<dbReference type="EMBL" id="ML179065">
    <property type="protein sequence ID" value="THV03601.1"/>
    <property type="molecule type" value="Genomic_DNA"/>
</dbReference>
<protein>
    <submittedName>
        <fullName evidence="2">Uncharacterized protein</fullName>
    </submittedName>
</protein>
<feature type="transmembrane region" description="Helical" evidence="1">
    <location>
        <begin position="81"/>
        <end position="109"/>
    </location>
</feature>
<keyword evidence="1" id="KW-1133">Transmembrane helix</keyword>
<keyword evidence="1" id="KW-0812">Transmembrane</keyword>
<keyword evidence="3" id="KW-1185">Reference proteome</keyword>
<name>A0A4S8MLU7_DENBC</name>
<dbReference type="AlphaFoldDB" id="A0A4S8MLU7"/>
<organism evidence="2 3">
    <name type="scientific">Dendrothele bispora (strain CBS 962.96)</name>
    <dbReference type="NCBI Taxonomy" id="1314807"/>
    <lineage>
        <taxon>Eukaryota</taxon>
        <taxon>Fungi</taxon>
        <taxon>Dikarya</taxon>
        <taxon>Basidiomycota</taxon>
        <taxon>Agaricomycotina</taxon>
        <taxon>Agaricomycetes</taxon>
        <taxon>Agaricomycetidae</taxon>
        <taxon>Agaricales</taxon>
        <taxon>Agaricales incertae sedis</taxon>
        <taxon>Dendrothele</taxon>
    </lineage>
</organism>
<gene>
    <name evidence="2" type="ORF">K435DRAFT_851730</name>
</gene>
<evidence type="ECO:0000313" key="2">
    <source>
        <dbReference type="EMBL" id="THV03601.1"/>
    </source>
</evidence>
<evidence type="ECO:0000256" key="1">
    <source>
        <dbReference type="SAM" id="Phobius"/>
    </source>
</evidence>